<dbReference type="AlphaFoldDB" id="A0A8J3R031"/>
<accession>A0A8J3R031</accession>
<reference evidence="2" key="1">
    <citation type="submission" date="2021-01" db="EMBL/GenBank/DDBJ databases">
        <title>Whole genome shotgun sequence of Rugosimonospora africana NBRC 104875.</title>
        <authorList>
            <person name="Komaki H."/>
            <person name="Tamura T."/>
        </authorList>
    </citation>
    <scope>NUCLEOTIDE SEQUENCE</scope>
    <source>
        <strain evidence="2">NBRC 104875</strain>
    </source>
</reference>
<keyword evidence="3" id="KW-1185">Reference proteome</keyword>
<organism evidence="2 3">
    <name type="scientific">Rugosimonospora africana</name>
    <dbReference type="NCBI Taxonomy" id="556532"/>
    <lineage>
        <taxon>Bacteria</taxon>
        <taxon>Bacillati</taxon>
        <taxon>Actinomycetota</taxon>
        <taxon>Actinomycetes</taxon>
        <taxon>Micromonosporales</taxon>
        <taxon>Micromonosporaceae</taxon>
        <taxon>Rugosimonospora</taxon>
    </lineage>
</organism>
<keyword evidence="1" id="KW-0732">Signal</keyword>
<evidence type="ECO:0008006" key="4">
    <source>
        <dbReference type="Google" id="ProtNLM"/>
    </source>
</evidence>
<proteinExistence type="predicted"/>
<feature type="signal peptide" evidence="1">
    <location>
        <begin position="1"/>
        <end position="31"/>
    </location>
</feature>
<name>A0A8J3R031_9ACTN</name>
<sequence>MASCSCGRLCPVAAFDTALLFALAAAGAAAAAGSVTASARSPTRRKSHDLRTLLFFVPLLIRSHEATIRELITAATIAYRPDTGLSPH</sequence>
<dbReference type="EMBL" id="BONZ01000079">
    <property type="protein sequence ID" value="GIH19342.1"/>
    <property type="molecule type" value="Genomic_DNA"/>
</dbReference>
<evidence type="ECO:0000256" key="1">
    <source>
        <dbReference type="SAM" id="SignalP"/>
    </source>
</evidence>
<gene>
    <name evidence="2" type="ORF">Raf01_75140</name>
</gene>
<comment type="caution">
    <text evidence="2">The sequence shown here is derived from an EMBL/GenBank/DDBJ whole genome shotgun (WGS) entry which is preliminary data.</text>
</comment>
<evidence type="ECO:0000313" key="3">
    <source>
        <dbReference type="Proteomes" id="UP000642748"/>
    </source>
</evidence>
<dbReference type="Proteomes" id="UP000642748">
    <property type="component" value="Unassembled WGS sequence"/>
</dbReference>
<evidence type="ECO:0000313" key="2">
    <source>
        <dbReference type="EMBL" id="GIH19342.1"/>
    </source>
</evidence>
<feature type="chain" id="PRO_5035160908" description="Secreted protein" evidence="1">
    <location>
        <begin position="32"/>
        <end position="88"/>
    </location>
</feature>
<protein>
    <recommendedName>
        <fullName evidence="4">Secreted protein</fullName>
    </recommendedName>
</protein>